<dbReference type="RefSeq" id="WP_221259908.1">
    <property type="nucleotide sequence ID" value="NZ_AP024749.1"/>
</dbReference>
<dbReference type="InterPro" id="IPR029063">
    <property type="entry name" value="SAM-dependent_MTases_sf"/>
</dbReference>
<organism evidence="2 3">
    <name type="scientific">Flavobacterium okayamense</name>
    <dbReference type="NCBI Taxonomy" id="2830782"/>
    <lineage>
        <taxon>Bacteria</taxon>
        <taxon>Pseudomonadati</taxon>
        <taxon>Bacteroidota</taxon>
        <taxon>Flavobacteriia</taxon>
        <taxon>Flavobacteriales</taxon>
        <taxon>Flavobacteriaceae</taxon>
        <taxon>Flavobacterium</taxon>
    </lineage>
</organism>
<evidence type="ECO:0000313" key="3">
    <source>
        <dbReference type="Proteomes" id="UP000825258"/>
    </source>
</evidence>
<dbReference type="SUPFAM" id="SSF53335">
    <property type="entry name" value="S-adenosyl-L-methionine-dependent methyltransferases"/>
    <property type="match status" value="1"/>
</dbReference>
<reference evidence="2 3" key="1">
    <citation type="submission" date="2021-06" db="EMBL/GenBank/DDBJ databases">
        <title>Whole genome sequences of Flavobacterium sp. KK2020170 and assembly.</title>
        <authorList>
            <person name="Kitahara K."/>
            <person name="Miyoshi S."/>
            <person name="Uesaka K."/>
        </authorList>
    </citation>
    <scope>NUCLEOTIDE SEQUENCE [LARGE SCALE GENOMIC DNA]</scope>
    <source>
        <strain evidence="2 3">KK2020170</strain>
    </source>
</reference>
<evidence type="ECO:0000313" key="2">
    <source>
        <dbReference type="EMBL" id="BCY28304.1"/>
    </source>
</evidence>
<dbReference type="Gene3D" id="3.40.50.150">
    <property type="entry name" value="Vaccinia Virus protein VP39"/>
    <property type="match status" value="1"/>
</dbReference>
<dbReference type="Pfam" id="PF08241">
    <property type="entry name" value="Methyltransf_11"/>
    <property type="match status" value="1"/>
</dbReference>
<name>A0ABM7S5J6_9FLAO</name>
<proteinExistence type="predicted"/>
<dbReference type="PANTHER" id="PTHR43861">
    <property type="entry name" value="TRANS-ACONITATE 2-METHYLTRANSFERASE-RELATED"/>
    <property type="match status" value="1"/>
</dbReference>
<gene>
    <name evidence="2" type="ORF">KK2020170_11720</name>
</gene>
<keyword evidence="3" id="KW-1185">Reference proteome</keyword>
<dbReference type="Proteomes" id="UP000825258">
    <property type="component" value="Chromosome"/>
</dbReference>
<evidence type="ECO:0000259" key="1">
    <source>
        <dbReference type="Pfam" id="PF08241"/>
    </source>
</evidence>
<dbReference type="InterPro" id="IPR013216">
    <property type="entry name" value="Methyltransf_11"/>
</dbReference>
<protein>
    <recommendedName>
        <fullName evidence="1">Methyltransferase type 11 domain-containing protein</fullName>
    </recommendedName>
</protein>
<accession>A0ABM7S5J6</accession>
<feature type="domain" description="Methyltransferase type 11" evidence="1">
    <location>
        <begin position="39"/>
        <end position="131"/>
    </location>
</feature>
<dbReference type="CDD" id="cd02440">
    <property type="entry name" value="AdoMet_MTases"/>
    <property type="match status" value="1"/>
</dbReference>
<sequence length="257" mass="29701">MFLFSTEVTSSSIKSDNPLYQRTVKAYEIVSSQLYGDVLEIGCGEGYGINRIIDKVNTLTVVDKSKISLKYIAKQYPKVKTLKLKIPPLTELESNSFDCIISFQVIEHIKDVNLFIKEIHRLLKPNGIAFISTPNKIKTLARNPWHFKEFNFSELEDLVKNHFEVYSINGIEGNPKTDQYYLKNSLSVKKFLKFDIFNLEQNLPSGLLKIPYEFANRLNRKKLLKNNNQLVNTITTQDYSLQPYSKNTLDLFCKLTK</sequence>
<dbReference type="EMBL" id="AP024749">
    <property type="protein sequence ID" value="BCY28304.1"/>
    <property type="molecule type" value="Genomic_DNA"/>
</dbReference>